<dbReference type="InterPro" id="IPR005146">
    <property type="entry name" value="B3/B4_tRNA-bd"/>
</dbReference>
<dbReference type="InterPro" id="IPR020825">
    <property type="entry name" value="Phe-tRNA_synthase-like_B3/B4"/>
</dbReference>
<comment type="caution">
    <text evidence="2">The sequence shown here is derived from an EMBL/GenBank/DDBJ whole genome shotgun (WGS) entry which is preliminary data.</text>
</comment>
<dbReference type="PANTHER" id="PTHR39209:SF2">
    <property type="entry name" value="CYTOPLASMIC PROTEIN"/>
    <property type="match status" value="1"/>
</dbReference>
<dbReference type="Proteomes" id="UP001519288">
    <property type="component" value="Unassembled WGS sequence"/>
</dbReference>
<gene>
    <name evidence="2" type="ORF">J2Z69_001278</name>
</gene>
<proteinExistence type="predicted"/>
<evidence type="ECO:0000313" key="3">
    <source>
        <dbReference type="Proteomes" id="UP001519288"/>
    </source>
</evidence>
<protein>
    <submittedName>
        <fullName evidence="2">DNA/RNA-binding domain of Phe-tRNA-synthetase-like protein</fullName>
    </submittedName>
</protein>
<dbReference type="EMBL" id="JAGGLD010000001">
    <property type="protein sequence ID" value="MBP2000259.1"/>
    <property type="molecule type" value="Genomic_DNA"/>
</dbReference>
<keyword evidence="3" id="KW-1185">Reference proteome</keyword>
<dbReference type="SMART" id="SM00873">
    <property type="entry name" value="B3_4"/>
    <property type="match status" value="1"/>
</dbReference>
<accession>A0ABS4JEW9</accession>
<reference evidence="2 3" key="1">
    <citation type="submission" date="2021-03" db="EMBL/GenBank/DDBJ databases">
        <title>Genomic Encyclopedia of Type Strains, Phase IV (KMG-IV): sequencing the most valuable type-strain genomes for metagenomic binning, comparative biology and taxonomic classification.</title>
        <authorList>
            <person name="Goeker M."/>
        </authorList>
    </citation>
    <scope>NUCLEOTIDE SEQUENCE [LARGE SCALE GENOMIC DNA]</scope>
    <source>
        <strain evidence="2 3">DSM 26806</strain>
    </source>
</reference>
<sequence length="227" mass="25366">MYSVITMSPKVEQDLQGVKVFGVHLELTPKKLESLVDYQSEWDEIHATWRGKSKAEVAAEAMMAAYQQFYQHIGINPKKYPPSVQNLIQRFFIKEELPRLPLIHPIVDAVNVAALQHLIPLGIFDAECVTGDIHLTITEGGEAFQGLGEAEPEALPEGLLVLSDEVKTLSRFCYRDSEVQKVTDSTHEVWLLGCQVPGVTEEQVIESLNAALSLLKRGYETHLITVD</sequence>
<dbReference type="Pfam" id="PF03483">
    <property type="entry name" value="B3_4"/>
    <property type="match status" value="1"/>
</dbReference>
<evidence type="ECO:0000313" key="2">
    <source>
        <dbReference type="EMBL" id="MBP2000259.1"/>
    </source>
</evidence>
<dbReference type="RefSeq" id="WP_209860126.1">
    <property type="nucleotide sequence ID" value="NZ_JAGGLD010000001.1"/>
</dbReference>
<dbReference type="SUPFAM" id="SSF56037">
    <property type="entry name" value="PheT/TilS domain"/>
    <property type="match status" value="1"/>
</dbReference>
<dbReference type="PANTHER" id="PTHR39209">
    <property type="match status" value="1"/>
</dbReference>
<feature type="domain" description="B3/B4 tRNA-binding" evidence="1">
    <location>
        <begin position="64"/>
        <end position="220"/>
    </location>
</feature>
<organism evidence="2 3">
    <name type="scientific">Paenibacillus shirakamiensis</name>
    <dbReference type="NCBI Taxonomy" id="1265935"/>
    <lineage>
        <taxon>Bacteria</taxon>
        <taxon>Bacillati</taxon>
        <taxon>Bacillota</taxon>
        <taxon>Bacilli</taxon>
        <taxon>Bacillales</taxon>
        <taxon>Paenibacillaceae</taxon>
        <taxon>Paenibacillus</taxon>
    </lineage>
</organism>
<name>A0ABS4JEW9_9BACL</name>
<evidence type="ECO:0000259" key="1">
    <source>
        <dbReference type="SMART" id="SM00873"/>
    </source>
</evidence>
<dbReference type="Gene3D" id="3.50.40.10">
    <property type="entry name" value="Phenylalanyl-trna Synthetase, Chain B, domain 3"/>
    <property type="match status" value="1"/>
</dbReference>